<dbReference type="AlphaFoldDB" id="A0A0P7GVW6"/>
<reference evidence="2" key="1">
    <citation type="submission" date="2013-11" db="EMBL/GenBank/DDBJ databases">
        <authorList>
            <person name="Hoang H.T."/>
            <person name="Killian M.L."/>
            <person name="Madson D.M."/>
            <person name="Arruda P.H.E."/>
            <person name="Sun D."/>
            <person name="Schwartz K.J."/>
            <person name="Yoon K."/>
        </authorList>
    </citation>
    <scope>NUCLEOTIDE SEQUENCE [LARGE SCALE GENOMIC DNA]</scope>
    <source>
        <strain evidence="2">CDK2</strain>
    </source>
</reference>
<organism evidence="1 2">
    <name type="scientific">Halolamina pelagica</name>
    <dbReference type="NCBI Taxonomy" id="699431"/>
    <lineage>
        <taxon>Archaea</taxon>
        <taxon>Methanobacteriati</taxon>
        <taxon>Methanobacteriota</taxon>
        <taxon>Stenosarchaea group</taxon>
        <taxon>Halobacteria</taxon>
        <taxon>Halobacteriales</taxon>
        <taxon>Haloferacaceae</taxon>
    </lineage>
</organism>
<proteinExistence type="predicted"/>
<name>A0A0P7GVW6_9EURY</name>
<evidence type="ECO:0000313" key="1">
    <source>
        <dbReference type="EMBL" id="KPN29674.1"/>
    </source>
</evidence>
<protein>
    <recommendedName>
        <fullName evidence="3">Ferrous iron efflux protein F</fullName>
    </recommendedName>
</protein>
<evidence type="ECO:0008006" key="3">
    <source>
        <dbReference type="Google" id="ProtNLM"/>
    </source>
</evidence>
<sequence length="52" mass="5791">MFFGPQRAMVAAEVTFDPDLVTEEITDRIGEIEAELEATDSRVAMIYIEPAT</sequence>
<evidence type="ECO:0000313" key="2">
    <source>
        <dbReference type="Proteomes" id="UP000050535"/>
    </source>
</evidence>
<gene>
    <name evidence="1" type="ORF">SY89_00389</name>
</gene>
<dbReference type="STRING" id="699431.SY89_00389"/>
<dbReference type="EMBL" id="LGUC01000001">
    <property type="protein sequence ID" value="KPN29674.1"/>
    <property type="molecule type" value="Genomic_DNA"/>
</dbReference>
<dbReference type="Proteomes" id="UP000050535">
    <property type="component" value="Unassembled WGS sequence"/>
</dbReference>
<comment type="caution">
    <text evidence="1">The sequence shown here is derived from an EMBL/GenBank/DDBJ whole genome shotgun (WGS) entry which is preliminary data.</text>
</comment>
<accession>A0A0P7GVW6</accession>
<keyword evidence="2" id="KW-1185">Reference proteome</keyword>